<keyword evidence="1" id="KW-0863">Zinc-finger</keyword>
<dbReference type="Gene3D" id="3.30.160.60">
    <property type="entry name" value="Classic Zinc Finger"/>
    <property type="match status" value="1"/>
</dbReference>
<dbReference type="GO" id="GO:0006355">
    <property type="term" value="P:regulation of DNA-templated transcription"/>
    <property type="evidence" value="ECO:0007669"/>
    <property type="project" value="InterPro"/>
</dbReference>
<evidence type="ECO:0000256" key="2">
    <source>
        <dbReference type="SAM" id="MobiDB-lite"/>
    </source>
</evidence>
<gene>
    <name evidence="4" type="ORF">Slati_0349000</name>
</gene>
<organism evidence="4">
    <name type="scientific">Sesamum latifolium</name>
    <dbReference type="NCBI Taxonomy" id="2727402"/>
    <lineage>
        <taxon>Eukaryota</taxon>
        <taxon>Viridiplantae</taxon>
        <taxon>Streptophyta</taxon>
        <taxon>Embryophyta</taxon>
        <taxon>Tracheophyta</taxon>
        <taxon>Spermatophyta</taxon>
        <taxon>Magnoliopsida</taxon>
        <taxon>eudicotyledons</taxon>
        <taxon>Gunneridae</taxon>
        <taxon>Pentapetalae</taxon>
        <taxon>asterids</taxon>
        <taxon>lamiids</taxon>
        <taxon>Lamiales</taxon>
        <taxon>Pedaliaceae</taxon>
        <taxon>Sesamum</taxon>
    </lineage>
</organism>
<reference evidence="4" key="1">
    <citation type="submission" date="2020-06" db="EMBL/GenBank/DDBJ databases">
        <authorList>
            <person name="Li T."/>
            <person name="Hu X."/>
            <person name="Zhang T."/>
            <person name="Song X."/>
            <person name="Zhang H."/>
            <person name="Dai N."/>
            <person name="Sheng W."/>
            <person name="Hou X."/>
            <person name="Wei L."/>
        </authorList>
    </citation>
    <scope>NUCLEOTIDE SEQUENCE</scope>
    <source>
        <strain evidence="4">KEN1</strain>
        <tissue evidence="4">Leaf</tissue>
    </source>
</reference>
<proteinExistence type="predicted"/>
<feature type="region of interest" description="Disordered" evidence="2">
    <location>
        <begin position="169"/>
        <end position="191"/>
    </location>
</feature>
<dbReference type="SMART" id="SM00355">
    <property type="entry name" value="ZnF_C2H2"/>
    <property type="match status" value="3"/>
</dbReference>
<accession>A0AAW2YFY8</accession>
<evidence type="ECO:0000313" key="4">
    <source>
        <dbReference type="EMBL" id="KAL0464614.1"/>
    </source>
</evidence>
<dbReference type="SUPFAM" id="SSF57667">
    <property type="entry name" value="beta-beta-alpha zinc fingers"/>
    <property type="match status" value="2"/>
</dbReference>
<dbReference type="PROSITE" id="PS50157">
    <property type="entry name" value="ZINC_FINGER_C2H2_2"/>
    <property type="match status" value="3"/>
</dbReference>
<feature type="compositionally biased region" description="Acidic residues" evidence="2">
    <location>
        <begin position="62"/>
        <end position="80"/>
    </location>
</feature>
<dbReference type="EMBL" id="JACGWN010000001">
    <property type="protein sequence ID" value="KAL0464614.1"/>
    <property type="molecule type" value="Genomic_DNA"/>
</dbReference>
<name>A0AAW2YFY8_9LAMI</name>
<dbReference type="InterPro" id="IPR036236">
    <property type="entry name" value="Znf_C2H2_sf"/>
</dbReference>
<feature type="domain" description="C2H2-type" evidence="3">
    <location>
        <begin position="300"/>
        <end position="322"/>
    </location>
</feature>
<feature type="region of interest" description="Disordered" evidence="2">
    <location>
        <begin position="36"/>
        <end position="83"/>
    </location>
</feature>
<keyword evidence="1" id="KW-0479">Metal-binding</keyword>
<protein>
    <submittedName>
        <fullName evidence="4">Zinc finger protein ZAT9</fullName>
    </submittedName>
</protein>
<dbReference type="AlphaFoldDB" id="A0AAW2YFY8"/>
<feature type="domain" description="C2H2-type" evidence="3">
    <location>
        <begin position="5"/>
        <end position="27"/>
    </location>
</feature>
<evidence type="ECO:0000256" key="1">
    <source>
        <dbReference type="PROSITE-ProRule" id="PRU00042"/>
    </source>
</evidence>
<evidence type="ECO:0000259" key="3">
    <source>
        <dbReference type="PROSITE" id="PS50157"/>
    </source>
</evidence>
<comment type="caution">
    <text evidence="4">The sequence shown here is derived from an EMBL/GenBank/DDBJ whole genome shotgun (WGS) entry which is preliminary data.</text>
</comment>
<dbReference type="PANTHER" id="PTHR46326:SF2">
    <property type="entry name" value="ZINC FINGER PROTEIN ZAT1-RELATED"/>
    <property type="match status" value="1"/>
</dbReference>
<dbReference type="PROSITE" id="PS00028">
    <property type="entry name" value="ZINC_FINGER_C2H2_1"/>
    <property type="match status" value="3"/>
</dbReference>
<dbReference type="GO" id="GO:0008270">
    <property type="term" value="F:zinc ion binding"/>
    <property type="evidence" value="ECO:0007669"/>
    <property type="project" value="UniProtKB-KW"/>
</dbReference>
<feature type="region of interest" description="Disordered" evidence="2">
    <location>
        <begin position="111"/>
        <end position="130"/>
    </location>
</feature>
<dbReference type="InterPro" id="IPR013087">
    <property type="entry name" value="Znf_C2H2_type"/>
</dbReference>
<sequence length="384" mass="43780">MEKRHRCKLCFRNFANGRALGGHMRSHMMKFYAAKMEEEEEEEQQPFDDFQSLRSYSSTSSSEEEEEEEDENEEEEEEESGELKKALLSYELRENPRKSTLLVDHEFSSVVLQDRESETESSKKDTVCRRSKRVRKSRNSGFDGFSMNMNGAFFPVKKSKFEIERKSKNNHHHEYSSLVEPEPLSSISDTTPEEHVAHCLIMLSRDKWRREEKEYQEEEEEGKFENDYSEDSGVQVKVIKTKVRGKYRCEACNKLFRSYQALGGHRASHKKIKPTTAVDAPPLVVEKIGGSKAVVEEKIHECPFCHRIFSSGQALGGHKRSHFLGAGAISASVSTIRPVKQDSRTGETLKIDLNLPAPADDDDTSQIAVSAVSDAEFVQPIKQS</sequence>
<dbReference type="Pfam" id="PF13912">
    <property type="entry name" value="zf-C2H2_6"/>
    <property type="match status" value="3"/>
</dbReference>
<feature type="compositionally biased region" description="Basic and acidic residues" evidence="2">
    <location>
        <begin position="111"/>
        <end position="128"/>
    </location>
</feature>
<dbReference type="PANTHER" id="PTHR46326">
    <property type="entry name" value="ZINC FINGER PROTEIN ZAT1-RELATED"/>
    <property type="match status" value="1"/>
</dbReference>
<reference evidence="4" key="2">
    <citation type="journal article" date="2024" name="Plant">
        <title>Genomic evolution and insights into agronomic trait innovations of Sesamum species.</title>
        <authorList>
            <person name="Miao H."/>
            <person name="Wang L."/>
            <person name="Qu L."/>
            <person name="Liu H."/>
            <person name="Sun Y."/>
            <person name="Le M."/>
            <person name="Wang Q."/>
            <person name="Wei S."/>
            <person name="Zheng Y."/>
            <person name="Lin W."/>
            <person name="Duan Y."/>
            <person name="Cao H."/>
            <person name="Xiong S."/>
            <person name="Wang X."/>
            <person name="Wei L."/>
            <person name="Li C."/>
            <person name="Ma Q."/>
            <person name="Ju M."/>
            <person name="Zhao R."/>
            <person name="Li G."/>
            <person name="Mu C."/>
            <person name="Tian Q."/>
            <person name="Mei H."/>
            <person name="Zhang T."/>
            <person name="Gao T."/>
            <person name="Zhang H."/>
        </authorList>
    </citation>
    <scope>NUCLEOTIDE SEQUENCE</scope>
    <source>
        <strain evidence="4">KEN1</strain>
    </source>
</reference>
<feature type="domain" description="C2H2-type" evidence="3">
    <location>
        <begin position="247"/>
        <end position="274"/>
    </location>
</feature>
<dbReference type="InterPro" id="IPR044303">
    <property type="entry name" value="ZAT1/4/9"/>
</dbReference>
<keyword evidence="1" id="KW-0862">Zinc</keyword>
<feature type="compositionally biased region" description="Acidic residues" evidence="2">
    <location>
        <begin position="37"/>
        <end position="46"/>
    </location>
</feature>